<name>A0A7X4H9Y1_9BURK</name>
<reference evidence="1 2" key="1">
    <citation type="submission" date="2019-12" db="EMBL/GenBank/DDBJ databases">
        <title>Novel species isolated from a subtropical stream in China.</title>
        <authorList>
            <person name="Lu H."/>
        </authorList>
    </citation>
    <scope>NUCLEOTIDE SEQUENCE [LARGE SCALE GENOMIC DNA]</scope>
    <source>
        <strain evidence="1 2">FT127W</strain>
    </source>
</reference>
<dbReference type="AlphaFoldDB" id="A0A7X4H9Y1"/>
<gene>
    <name evidence="1" type="ORF">GTP77_08350</name>
</gene>
<dbReference type="RefSeq" id="WP_161071704.1">
    <property type="nucleotide sequence ID" value="NZ_CP086370.1"/>
</dbReference>
<evidence type="ECO:0000313" key="1">
    <source>
        <dbReference type="EMBL" id="MYN07350.1"/>
    </source>
</evidence>
<organism evidence="1 2">
    <name type="scientific">Pseudoduganella aquatica</name>
    <dbReference type="NCBI Taxonomy" id="2660641"/>
    <lineage>
        <taxon>Bacteria</taxon>
        <taxon>Pseudomonadati</taxon>
        <taxon>Pseudomonadota</taxon>
        <taxon>Betaproteobacteria</taxon>
        <taxon>Burkholderiales</taxon>
        <taxon>Oxalobacteraceae</taxon>
        <taxon>Telluria group</taxon>
        <taxon>Pseudoduganella</taxon>
    </lineage>
</organism>
<keyword evidence="2" id="KW-1185">Reference proteome</keyword>
<accession>A0A7X4H9Y1</accession>
<dbReference type="Proteomes" id="UP000450676">
    <property type="component" value="Unassembled WGS sequence"/>
</dbReference>
<protein>
    <submittedName>
        <fullName evidence="1">Uncharacterized protein</fullName>
    </submittedName>
</protein>
<sequence length="239" mass="25827">MTVPAIYQGLWRRTGIWRSNGTSDLSTQVWWFQSASFHIDLRIPIDRPSLDSRAQLATLAPAQLARFSAQTGFAGTTVVAGERCEWRPEIAFPALSAELDAGWMRFDSEDAVHETGIDASYDEDWVRMAGAPMRGVRLVPVAAAGGAAVAYLIIGEHWMAWACGSPGDAYSPTTPDASSWGEFTVLHKGGGWRIAGSNCAWKEGQEVPGADALATQQFSPDGITTLPFADGHWRVTSLA</sequence>
<proteinExistence type="predicted"/>
<evidence type="ECO:0000313" key="2">
    <source>
        <dbReference type="Proteomes" id="UP000450676"/>
    </source>
</evidence>
<dbReference type="EMBL" id="WWCU01000006">
    <property type="protein sequence ID" value="MYN07350.1"/>
    <property type="molecule type" value="Genomic_DNA"/>
</dbReference>
<comment type="caution">
    <text evidence="1">The sequence shown here is derived from an EMBL/GenBank/DDBJ whole genome shotgun (WGS) entry which is preliminary data.</text>
</comment>